<reference evidence="3 4" key="1">
    <citation type="journal article" date="2018" name="Front. Microbiol.">
        <title>Discovery of Phloeophagus Beetles as a Source of Pseudomonas Strains That Produce Potentially New Bioactive Substances and Description of Pseudomonas bohemica sp. nov.</title>
        <authorList>
            <person name="Saati-Santamaria Z."/>
            <person name="Lopez-Mondejar R."/>
            <person name="Jimenez-Gomez A."/>
            <person name="Diez-Mendez A."/>
            <person name="Vetrovsky T."/>
            <person name="Igual J.M."/>
            <person name="Velazquez E."/>
            <person name="Kolarik M."/>
            <person name="Rivas R."/>
            <person name="Garcia-Fraile P."/>
        </authorList>
    </citation>
    <scope>NUCLEOTIDE SEQUENCE [LARGE SCALE GENOMIC DNA]</scope>
    <source>
        <strain evidence="2 4">A2-NA12</strain>
        <strain evidence="1 3">A2-NA13</strain>
    </source>
</reference>
<proteinExistence type="predicted"/>
<dbReference type="EMBL" id="PEGB01000007">
    <property type="protein sequence ID" value="RLU08379.1"/>
    <property type="molecule type" value="Genomic_DNA"/>
</dbReference>
<dbReference type="Proteomes" id="UP000282672">
    <property type="component" value="Unassembled WGS sequence"/>
</dbReference>
<evidence type="ECO:0000313" key="1">
    <source>
        <dbReference type="EMBL" id="RLU08379.1"/>
    </source>
</evidence>
<dbReference type="Proteomes" id="UP000282140">
    <property type="component" value="Unassembled WGS sequence"/>
</dbReference>
<dbReference type="AlphaFoldDB" id="A0A3L8CUY5"/>
<keyword evidence="3" id="KW-1185">Reference proteome</keyword>
<evidence type="ECO:0000313" key="3">
    <source>
        <dbReference type="Proteomes" id="UP000282140"/>
    </source>
</evidence>
<gene>
    <name evidence="2" type="ORF">CS076_08965</name>
    <name evidence="1" type="ORF">CS078_15925</name>
</gene>
<accession>A0A3L8CUY5</accession>
<organism evidence="2 4">
    <name type="scientific">Pseudomonas prosekii</name>
    <dbReference type="NCBI Taxonomy" id="1148509"/>
    <lineage>
        <taxon>Bacteria</taxon>
        <taxon>Pseudomonadati</taxon>
        <taxon>Pseudomonadota</taxon>
        <taxon>Gammaproteobacteria</taxon>
        <taxon>Pseudomonadales</taxon>
        <taxon>Pseudomonadaceae</taxon>
        <taxon>Pseudomonas</taxon>
    </lineage>
</organism>
<protein>
    <submittedName>
        <fullName evidence="2">Uncharacterized protein</fullName>
    </submittedName>
</protein>
<dbReference type="EMBL" id="PEGA01000007">
    <property type="protein sequence ID" value="RLU11770.1"/>
    <property type="molecule type" value="Genomic_DNA"/>
</dbReference>
<comment type="caution">
    <text evidence="2">The sequence shown here is derived from an EMBL/GenBank/DDBJ whole genome shotgun (WGS) entry which is preliminary data.</text>
</comment>
<evidence type="ECO:0000313" key="4">
    <source>
        <dbReference type="Proteomes" id="UP000282672"/>
    </source>
</evidence>
<evidence type="ECO:0000313" key="2">
    <source>
        <dbReference type="EMBL" id="RLU11770.1"/>
    </source>
</evidence>
<sequence>MSIRVYYVSRRPELREFISSHPDVVNDYEYMTKNGIKCEVIAKREDELRALVMGELLHDRGRLEGCILLLEQGLEAVVSRQMKIVAFTCVFELTPSQIASPQNVVARDVVKAVKFFRSVKNAVQADQGVWRLPVNNFHSQLFADFVNGMIQGFNVKDANEMLNFIQAQMQLMRKRLVRPRRQTNYPNKYCVDDSKRFFDLGHEVHSKVDTASPHVEMCIALNSFRFGVKLSEEHHYNVSMGEGDDTWVEGAFLDCHGGHHQVRRGEGRTHLNMFSNDFF</sequence>
<name>A0A3L8CUY5_9PSED</name>